<dbReference type="Proteomes" id="UP000033099">
    <property type="component" value="Chromosome"/>
</dbReference>
<dbReference type="AlphaFoldDB" id="A0AAU8TQE7"/>
<proteinExistence type="predicted"/>
<evidence type="ECO:0000313" key="2">
    <source>
        <dbReference type="Proteomes" id="UP000033099"/>
    </source>
</evidence>
<dbReference type="KEGG" id="pfb:VO64_3815"/>
<dbReference type="EMBL" id="CP011117">
    <property type="protein sequence ID" value="AKA84361.1"/>
    <property type="molecule type" value="Genomic_DNA"/>
</dbReference>
<gene>
    <name evidence="1" type="ORF">VO64_3815</name>
</gene>
<reference evidence="1 2" key="1">
    <citation type="journal article" date="2015" name="Genome Announc.">
        <title>Complete Genome Sequence of Biocontrol Strain Pseudomonas fluorescens LBUM223.</title>
        <authorList>
            <person name="Roquigny R."/>
            <person name="Arseneault T."/>
            <person name="Gadkar V.J."/>
            <person name="Novinscak A."/>
            <person name="Joly D.L."/>
            <person name="Filion M."/>
        </authorList>
    </citation>
    <scope>NUCLEOTIDE SEQUENCE [LARGE SCALE GENOMIC DNA]</scope>
    <source>
        <strain evidence="1 2">LBUM223</strain>
    </source>
</reference>
<evidence type="ECO:0000313" key="1">
    <source>
        <dbReference type="EMBL" id="AKA84361.1"/>
    </source>
</evidence>
<organism evidence="1 2">
    <name type="scientific">Pseudomonas synxantha</name>
    <dbReference type="NCBI Taxonomy" id="47883"/>
    <lineage>
        <taxon>Bacteria</taxon>
        <taxon>Pseudomonadati</taxon>
        <taxon>Pseudomonadota</taxon>
        <taxon>Gammaproteobacteria</taxon>
        <taxon>Pseudomonadales</taxon>
        <taxon>Pseudomonadaceae</taxon>
        <taxon>Pseudomonas</taxon>
    </lineage>
</organism>
<sequence length="42" mass="4825">MVNTECEEGHSISLMMSGSRQLSYFERSRTTTVVYCPYTLCL</sequence>
<protein>
    <submittedName>
        <fullName evidence="1">Uncharacterized protein</fullName>
    </submittedName>
</protein>
<accession>A0AAU8TQE7</accession>
<name>A0AAU8TQE7_9PSED</name>